<dbReference type="Proteomes" id="UP000467635">
    <property type="component" value="Unassembled WGS sequence"/>
</dbReference>
<sequence>MIAIQIANSGHFLFTTMYYEEYTRPINDELKSRLREDELEVLGYLSDTLKDYIDEQSIDNAFKKNIDIQL</sequence>
<evidence type="ECO:0000313" key="4">
    <source>
        <dbReference type="Proteomes" id="UP000467635"/>
    </source>
</evidence>
<gene>
    <name evidence="2" type="ORF">GKC33_04370</name>
    <name evidence="1" type="ORF">GKC34_05825</name>
</gene>
<dbReference type="Proteomes" id="UP000437575">
    <property type="component" value="Unassembled WGS sequence"/>
</dbReference>
<name>A0A6A8LSZ4_9LACO</name>
<organism evidence="1 3">
    <name type="scientific">Ligilactobacillus salivarius</name>
    <dbReference type="NCBI Taxonomy" id="1624"/>
    <lineage>
        <taxon>Bacteria</taxon>
        <taxon>Bacillati</taxon>
        <taxon>Bacillota</taxon>
        <taxon>Bacilli</taxon>
        <taxon>Lactobacillales</taxon>
        <taxon>Lactobacillaceae</taxon>
        <taxon>Ligilactobacillus</taxon>
    </lineage>
</organism>
<evidence type="ECO:0000313" key="3">
    <source>
        <dbReference type="Proteomes" id="UP000437575"/>
    </source>
</evidence>
<proteinExistence type="predicted"/>
<dbReference type="EMBL" id="WKKX01000132">
    <property type="protein sequence ID" value="MSE07978.1"/>
    <property type="molecule type" value="Genomic_DNA"/>
</dbReference>
<reference evidence="3 4" key="1">
    <citation type="submission" date="2019-11" db="EMBL/GenBank/DDBJ databases">
        <title>Draft Genome Sequence of Plant Growth-Promoting Rhizosphere-Associated Bacteria.</title>
        <authorList>
            <person name="Vasilyev I.Y."/>
            <person name="Radchenko V."/>
            <person name="Ilnitskaya E.V."/>
        </authorList>
    </citation>
    <scope>NUCLEOTIDE SEQUENCE [LARGE SCALE GENOMIC DNA]</scope>
    <source>
        <strain evidence="2 4">VRA_01-1sq_f</strain>
        <strain evidence="1 3">VRA_1sq_f</strain>
    </source>
</reference>
<comment type="caution">
    <text evidence="1">The sequence shown here is derived from an EMBL/GenBank/DDBJ whole genome shotgun (WGS) entry which is preliminary data.</text>
</comment>
<evidence type="ECO:0000313" key="2">
    <source>
        <dbReference type="EMBL" id="MSE07978.1"/>
    </source>
</evidence>
<protein>
    <submittedName>
        <fullName evidence="1">Uncharacterized protein</fullName>
    </submittedName>
</protein>
<evidence type="ECO:0000313" key="1">
    <source>
        <dbReference type="EMBL" id="MSE05350.1"/>
    </source>
</evidence>
<accession>A0A6A8LSZ4</accession>
<dbReference type="AlphaFoldDB" id="A0A6A8LSZ4"/>
<dbReference type="EMBL" id="WKKZ01000206">
    <property type="protein sequence ID" value="MSE05350.1"/>
    <property type="molecule type" value="Genomic_DNA"/>
</dbReference>